<organism evidence="1 2">
    <name type="scientific">Tepidamorphus gemmatus</name>
    <dbReference type="NCBI Taxonomy" id="747076"/>
    <lineage>
        <taxon>Bacteria</taxon>
        <taxon>Pseudomonadati</taxon>
        <taxon>Pseudomonadota</taxon>
        <taxon>Alphaproteobacteria</taxon>
        <taxon>Hyphomicrobiales</taxon>
        <taxon>Tepidamorphaceae</taxon>
        <taxon>Tepidamorphus</taxon>
    </lineage>
</organism>
<evidence type="ECO:0000313" key="2">
    <source>
        <dbReference type="Proteomes" id="UP000295678"/>
    </source>
</evidence>
<evidence type="ECO:0000313" key="1">
    <source>
        <dbReference type="EMBL" id="TCT07262.1"/>
    </source>
</evidence>
<sequence length="95" mass="9815">MLIAATAGMVLPVTVAAGRTATVVSDADCKSAVETATGGSPDHALQNWVSLTSALYGARWADWQASRDSAVVSLRHNGFVVYRAVAIPCRAGAAR</sequence>
<name>A0A4R3M2N1_9HYPH</name>
<proteinExistence type="predicted"/>
<dbReference type="AlphaFoldDB" id="A0A4R3M2N1"/>
<dbReference type="Proteomes" id="UP000295678">
    <property type="component" value="Unassembled WGS sequence"/>
</dbReference>
<dbReference type="EMBL" id="SMAK01000010">
    <property type="protein sequence ID" value="TCT07262.1"/>
    <property type="molecule type" value="Genomic_DNA"/>
</dbReference>
<accession>A0A4R3M2N1</accession>
<protein>
    <submittedName>
        <fullName evidence="1">Uncharacterized protein</fullName>
    </submittedName>
</protein>
<keyword evidence="2" id="KW-1185">Reference proteome</keyword>
<gene>
    <name evidence="1" type="ORF">EDC22_110109</name>
</gene>
<reference evidence="1 2" key="1">
    <citation type="submission" date="2019-03" db="EMBL/GenBank/DDBJ databases">
        <title>Genomic Encyclopedia of Type Strains, Phase IV (KMG-IV): sequencing the most valuable type-strain genomes for metagenomic binning, comparative biology and taxonomic classification.</title>
        <authorList>
            <person name="Goeker M."/>
        </authorList>
    </citation>
    <scope>NUCLEOTIDE SEQUENCE [LARGE SCALE GENOMIC DNA]</scope>
    <source>
        <strain evidence="1 2">DSM 19345</strain>
    </source>
</reference>
<comment type="caution">
    <text evidence="1">The sequence shown here is derived from an EMBL/GenBank/DDBJ whole genome shotgun (WGS) entry which is preliminary data.</text>
</comment>